<proteinExistence type="inferred from homology"/>
<evidence type="ECO:0000256" key="4">
    <source>
        <dbReference type="ARBA" id="ARBA00023001"/>
    </source>
</evidence>
<keyword evidence="12" id="KW-1185">Reference proteome</keyword>
<keyword evidence="10" id="KW-0732">Signal</keyword>
<dbReference type="CDD" id="cd07999">
    <property type="entry name" value="GH7_CBH_EG"/>
    <property type="match status" value="1"/>
</dbReference>
<organism evidence="11 12">
    <name type="scientific">Rhypophila decipiens</name>
    <dbReference type="NCBI Taxonomy" id="261697"/>
    <lineage>
        <taxon>Eukaryota</taxon>
        <taxon>Fungi</taxon>
        <taxon>Dikarya</taxon>
        <taxon>Ascomycota</taxon>
        <taxon>Pezizomycotina</taxon>
        <taxon>Sordariomycetes</taxon>
        <taxon>Sordariomycetidae</taxon>
        <taxon>Sordariales</taxon>
        <taxon>Naviculisporaceae</taxon>
        <taxon>Rhypophila</taxon>
    </lineage>
</organism>
<dbReference type="Pfam" id="PF00840">
    <property type="entry name" value="Glyco_hydro_7"/>
    <property type="match status" value="1"/>
</dbReference>
<dbReference type="PRINTS" id="PR00734">
    <property type="entry name" value="GLHYDRLASE7"/>
</dbReference>
<evidence type="ECO:0000313" key="12">
    <source>
        <dbReference type="Proteomes" id="UP001301769"/>
    </source>
</evidence>
<evidence type="ECO:0000256" key="1">
    <source>
        <dbReference type="ARBA" id="ARBA00000966"/>
    </source>
</evidence>
<accession>A0AAN7B3G3</accession>
<dbReference type="EMBL" id="MU858151">
    <property type="protein sequence ID" value="KAK4211371.1"/>
    <property type="molecule type" value="Genomic_DNA"/>
</dbReference>
<dbReference type="Gene3D" id="2.70.100.10">
    <property type="entry name" value="Glycoside hydrolase, family 7, domain"/>
    <property type="match status" value="1"/>
</dbReference>
<comment type="catalytic activity">
    <reaction evidence="1">
        <text>Endohydrolysis of (1-&gt;4)-beta-D-glucosidic linkages in cellulose, lichenin and cereal beta-D-glucans.</text>
        <dbReference type="EC" id="3.2.1.4"/>
    </reaction>
</comment>
<reference evidence="11" key="1">
    <citation type="journal article" date="2023" name="Mol. Phylogenet. Evol.">
        <title>Genome-scale phylogeny and comparative genomics of the fungal order Sordariales.</title>
        <authorList>
            <person name="Hensen N."/>
            <person name="Bonometti L."/>
            <person name="Westerberg I."/>
            <person name="Brannstrom I.O."/>
            <person name="Guillou S."/>
            <person name="Cros-Aarteil S."/>
            <person name="Calhoun S."/>
            <person name="Haridas S."/>
            <person name="Kuo A."/>
            <person name="Mondo S."/>
            <person name="Pangilinan J."/>
            <person name="Riley R."/>
            <person name="LaButti K."/>
            <person name="Andreopoulos B."/>
            <person name="Lipzen A."/>
            <person name="Chen C."/>
            <person name="Yan M."/>
            <person name="Daum C."/>
            <person name="Ng V."/>
            <person name="Clum A."/>
            <person name="Steindorff A."/>
            <person name="Ohm R.A."/>
            <person name="Martin F."/>
            <person name="Silar P."/>
            <person name="Natvig D.O."/>
            <person name="Lalanne C."/>
            <person name="Gautier V."/>
            <person name="Ament-Velasquez S.L."/>
            <person name="Kruys A."/>
            <person name="Hutchinson M.I."/>
            <person name="Powell A.J."/>
            <person name="Barry K."/>
            <person name="Miller A.N."/>
            <person name="Grigoriev I.V."/>
            <person name="Debuchy R."/>
            <person name="Gladieux P."/>
            <person name="Hiltunen Thoren M."/>
            <person name="Johannesson H."/>
        </authorList>
    </citation>
    <scope>NUCLEOTIDE SEQUENCE</scope>
    <source>
        <strain evidence="11">PSN293</strain>
    </source>
</reference>
<keyword evidence="6" id="KW-0119">Carbohydrate metabolism</keyword>
<dbReference type="PANTHER" id="PTHR33753:SF1">
    <property type="entry name" value="ENDO-BETA-1,4-GLUCANASE CELB"/>
    <property type="match status" value="1"/>
</dbReference>
<comment type="similarity">
    <text evidence="2 9">Belongs to the glycosyl hydrolase 7 (cellulase C) family.</text>
</comment>
<reference evidence="11" key="2">
    <citation type="submission" date="2023-05" db="EMBL/GenBank/DDBJ databases">
        <authorList>
            <consortium name="Lawrence Berkeley National Laboratory"/>
            <person name="Steindorff A."/>
            <person name="Hensen N."/>
            <person name="Bonometti L."/>
            <person name="Westerberg I."/>
            <person name="Brannstrom I.O."/>
            <person name="Guillou S."/>
            <person name="Cros-Aarteil S."/>
            <person name="Calhoun S."/>
            <person name="Haridas S."/>
            <person name="Kuo A."/>
            <person name="Mondo S."/>
            <person name="Pangilinan J."/>
            <person name="Riley R."/>
            <person name="Labutti K."/>
            <person name="Andreopoulos B."/>
            <person name="Lipzen A."/>
            <person name="Chen C."/>
            <person name="Yanf M."/>
            <person name="Daum C."/>
            <person name="Ng V."/>
            <person name="Clum A."/>
            <person name="Ohm R."/>
            <person name="Martin F."/>
            <person name="Silar P."/>
            <person name="Natvig D."/>
            <person name="Lalanne C."/>
            <person name="Gautier V."/>
            <person name="Ament-Velasquez S.L."/>
            <person name="Kruys A."/>
            <person name="Hutchinson M.I."/>
            <person name="Powell A.J."/>
            <person name="Barry K."/>
            <person name="Miller A.N."/>
            <person name="Grigoriev I.V."/>
            <person name="Debuchy R."/>
            <person name="Gladieux P."/>
            <person name="Thoren M.H."/>
            <person name="Johannesson H."/>
        </authorList>
    </citation>
    <scope>NUCLEOTIDE SEQUENCE</scope>
    <source>
        <strain evidence="11">PSN293</strain>
    </source>
</reference>
<sequence length="419" mass="45431">MQTTAAFLLSALVSGVVGQQIGTAIPEVHPILTTQKCTLAGGCKTVNTSLVADSTRRAFHKVDDLATRCYLGSPLCSDAESCAKNCALEGLDYPAMGVFAEGDTLKLNQWLKQADGKYQTVSPRVYLVAEDDKNYENFQMLNKELTFDVDISGLPCGMNGALYFSEMEIDGGRGETNAAGAQYGTGYCDAQCPTLDFINGEPNIGNRYGACCNEMDIWEANAAAQVHTPHPCTIDRAIYKCEGETECGQVDGVCDKWGCSYNPYAYGFKEYYGRDMTVNSNKKFTVITQFITDNGKDDGVLSEIKRLYIQDGKVIKNQAITAGGAVVDSITDGYCKSTASWTQKRGGLAEMGKALGRGMVLIFSLWADDYTFMNWMDSGNSGPCNDTEGDPKLIVQHSPESSITFSAIKWGEIGSTFSV</sequence>
<name>A0AAN7B3G3_9PEZI</name>
<evidence type="ECO:0000256" key="2">
    <source>
        <dbReference type="ARBA" id="ARBA00006044"/>
    </source>
</evidence>
<evidence type="ECO:0000256" key="7">
    <source>
        <dbReference type="ARBA" id="ARBA00023295"/>
    </source>
</evidence>
<keyword evidence="8 9" id="KW-0624">Polysaccharide degradation</keyword>
<evidence type="ECO:0000256" key="9">
    <source>
        <dbReference type="RuleBase" id="RU361164"/>
    </source>
</evidence>
<evidence type="ECO:0000313" key="11">
    <source>
        <dbReference type="EMBL" id="KAK4211371.1"/>
    </source>
</evidence>
<dbReference type="GO" id="GO:0008810">
    <property type="term" value="F:cellulase activity"/>
    <property type="evidence" value="ECO:0007669"/>
    <property type="project" value="UniProtKB-EC"/>
</dbReference>
<protein>
    <recommendedName>
        <fullName evidence="9">Glucanase</fullName>
        <ecNumber evidence="9">3.2.1.-</ecNumber>
    </recommendedName>
</protein>
<evidence type="ECO:0000256" key="5">
    <source>
        <dbReference type="ARBA" id="ARBA00023180"/>
    </source>
</evidence>
<evidence type="ECO:0000256" key="6">
    <source>
        <dbReference type="ARBA" id="ARBA00023277"/>
    </source>
</evidence>
<evidence type="ECO:0000256" key="3">
    <source>
        <dbReference type="ARBA" id="ARBA00022801"/>
    </source>
</evidence>
<feature type="signal peptide" evidence="10">
    <location>
        <begin position="1"/>
        <end position="18"/>
    </location>
</feature>
<keyword evidence="4 9" id="KW-0136">Cellulose degradation</keyword>
<dbReference type="SUPFAM" id="SSF49899">
    <property type="entry name" value="Concanavalin A-like lectins/glucanases"/>
    <property type="match status" value="1"/>
</dbReference>
<keyword evidence="5" id="KW-0325">Glycoprotein</keyword>
<gene>
    <name evidence="11" type="ORF">QBC37DRAFT_14436</name>
</gene>
<dbReference type="InterPro" id="IPR001722">
    <property type="entry name" value="Glyco_hydro_7"/>
</dbReference>
<dbReference type="GO" id="GO:0030245">
    <property type="term" value="P:cellulose catabolic process"/>
    <property type="evidence" value="ECO:0007669"/>
    <property type="project" value="UniProtKB-KW"/>
</dbReference>
<evidence type="ECO:0000256" key="10">
    <source>
        <dbReference type="SAM" id="SignalP"/>
    </source>
</evidence>
<dbReference type="InterPro" id="IPR037019">
    <property type="entry name" value="Glyco_hydro_7_sf"/>
</dbReference>
<feature type="chain" id="PRO_5042939855" description="Glucanase" evidence="10">
    <location>
        <begin position="19"/>
        <end position="419"/>
    </location>
</feature>
<keyword evidence="3 9" id="KW-0378">Hydrolase</keyword>
<dbReference type="AlphaFoldDB" id="A0AAN7B3G3"/>
<comment type="caution">
    <text evidence="11">The sequence shown here is derived from an EMBL/GenBank/DDBJ whole genome shotgun (WGS) entry which is preliminary data.</text>
</comment>
<keyword evidence="7 9" id="KW-0326">Glycosidase</keyword>
<dbReference type="PANTHER" id="PTHR33753">
    <property type="entry name" value="1,4-BETA-D-GLUCAN CELLOBIOHYDROLASE B"/>
    <property type="match status" value="1"/>
</dbReference>
<dbReference type="EC" id="3.2.1.-" evidence="9"/>
<dbReference type="Proteomes" id="UP001301769">
    <property type="component" value="Unassembled WGS sequence"/>
</dbReference>
<evidence type="ECO:0000256" key="8">
    <source>
        <dbReference type="ARBA" id="ARBA00023326"/>
    </source>
</evidence>
<dbReference type="InterPro" id="IPR013320">
    <property type="entry name" value="ConA-like_dom_sf"/>
</dbReference>